<accession>A0A2P6V3D7</accession>
<evidence type="ECO:0000313" key="2">
    <source>
        <dbReference type="Proteomes" id="UP000239649"/>
    </source>
</evidence>
<protein>
    <submittedName>
        <fullName evidence="1">Uncharacterized protein</fullName>
    </submittedName>
</protein>
<evidence type="ECO:0000313" key="1">
    <source>
        <dbReference type="EMBL" id="PSC68595.1"/>
    </source>
</evidence>
<gene>
    <name evidence="1" type="ORF">C2E20_7829</name>
</gene>
<proteinExistence type="predicted"/>
<comment type="caution">
    <text evidence="1">The sequence shown here is derived from an EMBL/GenBank/DDBJ whole genome shotgun (WGS) entry which is preliminary data.</text>
</comment>
<dbReference type="OrthoDB" id="10062343at2759"/>
<keyword evidence="2" id="KW-1185">Reference proteome</keyword>
<dbReference type="Proteomes" id="UP000239649">
    <property type="component" value="Unassembled WGS sequence"/>
</dbReference>
<dbReference type="AlphaFoldDB" id="A0A2P6V3D7"/>
<organism evidence="1 2">
    <name type="scientific">Micractinium conductrix</name>
    <dbReference type="NCBI Taxonomy" id="554055"/>
    <lineage>
        <taxon>Eukaryota</taxon>
        <taxon>Viridiplantae</taxon>
        <taxon>Chlorophyta</taxon>
        <taxon>core chlorophytes</taxon>
        <taxon>Trebouxiophyceae</taxon>
        <taxon>Chlorellales</taxon>
        <taxon>Chlorellaceae</taxon>
        <taxon>Chlorella clade</taxon>
        <taxon>Micractinium</taxon>
    </lineage>
</organism>
<dbReference type="EMBL" id="LHPF02000035">
    <property type="protein sequence ID" value="PSC68595.1"/>
    <property type="molecule type" value="Genomic_DNA"/>
</dbReference>
<sequence length="196" mass="22210">MVGCAVIQFAAQHYGSRRGGTVPAHLAAGKRLLCTAAASPQLAGKQLASVASRMQVREKYLRAQRNAREAWMPALGLQFERARRADSLSLATVNLARRFWHFSTRPSSCEKHHIRHRTANGGWEHHIIHCLECTQTQLYLLFKEQYPGVRVGRTLFCSLKPWYVRPKTELQLITCCCSACTNAWLLVKAVRHMQQV</sequence>
<reference evidence="1 2" key="1">
    <citation type="journal article" date="2018" name="Plant J.">
        <title>Genome sequences of Chlorella sorokiniana UTEX 1602 and Micractinium conductrix SAG 241.80: implications to maltose excretion by a green alga.</title>
        <authorList>
            <person name="Arriola M.B."/>
            <person name="Velmurugan N."/>
            <person name="Zhang Y."/>
            <person name="Plunkett M.H."/>
            <person name="Hondzo H."/>
            <person name="Barney B.M."/>
        </authorList>
    </citation>
    <scope>NUCLEOTIDE SEQUENCE [LARGE SCALE GENOMIC DNA]</scope>
    <source>
        <strain evidence="1 2">SAG 241.80</strain>
    </source>
</reference>
<name>A0A2P6V3D7_9CHLO</name>